<organism evidence="1 2">
    <name type="scientific">Enterobacter phage myPSH1140</name>
    <dbReference type="NCBI Taxonomy" id="2108137"/>
    <lineage>
        <taxon>Viruses</taxon>
        <taxon>Duplodnaviria</taxon>
        <taxon>Heunggongvirae</taxon>
        <taxon>Uroviricota</taxon>
        <taxon>Caudoviricetes</taxon>
        <taxon>Pantevenvirales</taxon>
        <taxon>Straboviridae</taxon>
        <taxon>Tevenvirinae</taxon>
        <taxon>Karamvirus</taxon>
        <taxon>Karamvirus mypsh1140</taxon>
    </lineage>
</organism>
<dbReference type="EMBL" id="MG999954">
    <property type="protein sequence ID" value="AVR55302.1"/>
    <property type="molecule type" value="Genomic_DNA"/>
</dbReference>
<protein>
    <submittedName>
        <fullName evidence="1">Valyl-tRNA synthetase modifier</fullName>
    </submittedName>
</protein>
<reference evidence="1 2" key="1">
    <citation type="submission" date="2018-02" db="EMBL/GenBank/DDBJ databases">
        <title>Isolation, characterization and genome analysis of lytic bacteriophages against Enterobacter cloacae.</title>
        <authorList>
            <person name="Ramesh N."/>
            <person name="Prasanth M."/>
            <person name="Tamhankar A.J."/>
            <person name="Lundborg C.S."/>
        </authorList>
    </citation>
    <scope>NUCLEOTIDE SEQUENCE [LARGE SCALE GENOMIC DNA]</scope>
</reference>
<proteinExistence type="predicted"/>
<dbReference type="GO" id="GO:0004812">
    <property type="term" value="F:aminoacyl-tRNA ligase activity"/>
    <property type="evidence" value="ECO:0007669"/>
    <property type="project" value="UniProtKB-KW"/>
</dbReference>
<keyword evidence="2" id="KW-1185">Reference proteome</keyword>
<name>A0A2R3ZX45_9CAUD</name>
<dbReference type="Proteomes" id="UP000244328">
    <property type="component" value="Segment"/>
</dbReference>
<dbReference type="PROSITE" id="PS51257">
    <property type="entry name" value="PROKAR_LIPOPROTEIN"/>
    <property type="match status" value="1"/>
</dbReference>
<keyword evidence="1" id="KW-0030">Aminoacyl-tRNA synthetase</keyword>
<evidence type="ECO:0000313" key="1">
    <source>
        <dbReference type="EMBL" id="AVR55302.1"/>
    </source>
</evidence>
<accession>A0A2R3ZX45</accession>
<keyword evidence="1" id="KW-0436">Ligase</keyword>
<evidence type="ECO:0000313" key="2">
    <source>
        <dbReference type="Proteomes" id="UP000244328"/>
    </source>
</evidence>
<gene>
    <name evidence="1" type="ORF">PSH1140_097</name>
</gene>
<sequence length="108" mass="12134">MKKLFVLLVVVALSGCKMDFATEQDDSLALAKQFCTKTNTECLNILSFDFDKTYAEGQTDSGSRFKWSTLVARKAKDLESLCDNAPDMNVCEEYRDTLLRVYIAGLSK</sequence>